<dbReference type="EMBL" id="MT119360">
    <property type="protein sequence ID" value="QIQ66275.1"/>
    <property type="molecule type" value="Genomic_DNA"/>
</dbReference>
<evidence type="ECO:0000313" key="3">
    <source>
        <dbReference type="Proteomes" id="UP000501773"/>
    </source>
</evidence>
<reference evidence="3" key="1">
    <citation type="submission" date="2020-02" db="EMBL/GenBank/DDBJ databases">
        <authorList>
            <person name="Olsen N.S."/>
            <person name="Forero-Junco L."/>
            <person name="Kot W."/>
            <person name="Hansen L.H."/>
        </authorList>
    </citation>
    <scope>NUCLEOTIDE SEQUENCE [LARGE SCALE GENOMIC DNA]</scope>
</reference>
<organism evidence="2 3">
    <name type="scientific">Enterococcus phage nattely</name>
    <dbReference type="NCBI Taxonomy" id="2719593"/>
    <lineage>
        <taxon>Viruses</taxon>
        <taxon>Duplodnaviria</taxon>
        <taxon>Heunggongvirae</taxon>
        <taxon>Uroviricota</taxon>
        <taxon>Caudoviricetes</taxon>
        <taxon>Andrewesvirinae</taxon>
        <taxon>Vipetofemvirus</taxon>
        <taxon>Vipetofemvirus nattely</taxon>
    </lineage>
</organism>
<keyword evidence="1" id="KW-1133">Transmembrane helix</keyword>
<protein>
    <submittedName>
        <fullName evidence="2">Uncharacterized protein</fullName>
    </submittedName>
</protein>
<keyword evidence="3" id="KW-1185">Reference proteome</keyword>
<keyword evidence="1" id="KW-0812">Transmembrane</keyword>
<accession>A0A6G9LKX0</accession>
<feature type="transmembrane region" description="Helical" evidence="1">
    <location>
        <begin position="101"/>
        <end position="119"/>
    </location>
</feature>
<sequence>MIMKRSMAFTLTISTFIIGVFQIINDDYLARYGLDKWPKSFQWIDDNVTGAVIVGFALIMGYAFLAKRISLQQFSVVALGSLYFSLGTVYAIRAMNGYQNITWILLYTLFFILIFAIRYKGDRWLYERTMDK</sequence>
<name>A0A6G9LKX0_9CAUD</name>
<feature type="transmembrane region" description="Helical" evidence="1">
    <location>
        <begin position="46"/>
        <end position="65"/>
    </location>
</feature>
<evidence type="ECO:0000256" key="1">
    <source>
        <dbReference type="SAM" id="Phobius"/>
    </source>
</evidence>
<keyword evidence="1" id="KW-0472">Membrane</keyword>
<proteinExistence type="predicted"/>
<feature type="transmembrane region" description="Helical" evidence="1">
    <location>
        <begin position="77"/>
        <end position="95"/>
    </location>
</feature>
<gene>
    <name evidence="2" type="ORF">nattely_108</name>
</gene>
<dbReference type="Proteomes" id="UP000501773">
    <property type="component" value="Segment"/>
</dbReference>
<evidence type="ECO:0000313" key="2">
    <source>
        <dbReference type="EMBL" id="QIQ66275.1"/>
    </source>
</evidence>